<dbReference type="GO" id="GO:0006281">
    <property type="term" value="P:DNA repair"/>
    <property type="evidence" value="ECO:0007669"/>
    <property type="project" value="TreeGrafter"/>
</dbReference>
<organism evidence="1 2">
    <name type="scientific">blood disease bacterium A2-HR MARDI</name>
    <dbReference type="NCBI Taxonomy" id="1944648"/>
    <lineage>
        <taxon>Bacteria</taxon>
        <taxon>Pseudomonadati</taxon>
        <taxon>Pseudomonadota</taxon>
        <taxon>Betaproteobacteria</taxon>
        <taxon>Burkholderiales</taxon>
        <taxon>Burkholderiaceae</taxon>
        <taxon>Ralstonia</taxon>
        <taxon>Ralstonia solanacearum species complex</taxon>
    </lineage>
</organism>
<evidence type="ECO:0000313" key="2">
    <source>
        <dbReference type="Proteomes" id="UP000189628"/>
    </source>
</evidence>
<dbReference type="Proteomes" id="UP000189628">
    <property type="component" value="Chromosome"/>
</dbReference>
<dbReference type="EMBL" id="CP019911">
    <property type="protein sequence ID" value="AQW31044.1"/>
    <property type="molecule type" value="Genomic_DNA"/>
</dbReference>
<dbReference type="InterPro" id="IPR041492">
    <property type="entry name" value="HAD_2"/>
</dbReference>
<reference evidence="1 2" key="1">
    <citation type="submission" date="2017-02" db="EMBL/GenBank/DDBJ databases">
        <title>Blood Disease Bacterium A2-HR MARDI.</title>
        <authorList>
            <person name="Badrun R."/>
            <person name="Abu Bakar N."/>
            <person name="Laboh R."/>
        </authorList>
    </citation>
    <scope>NUCLEOTIDE SEQUENCE [LARGE SCALE GENOMIC DNA]</scope>
    <source>
        <strain evidence="1 2">A2-HR MARDI</strain>
    </source>
</reference>
<dbReference type="GO" id="GO:0005829">
    <property type="term" value="C:cytosol"/>
    <property type="evidence" value="ECO:0007669"/>
    <property type="project" value="TreeGrafter"/>
</dbReference>
<dbReference type="PANTHER" id="PTHR43434:SF13">
    <property type="entry name" value="PHOSPHOGLYCOLATE PHOSPHATASE"/>
    <property type="match status" value="1"/>
</dbReference>
<dbReference type="AlphaFoldDB" id="A0A1U9VK22"/>
<sequence length="205" mass="22054">MHSKLIAFDFDGTLADSFACFRASLNAAAARHGFRPLDDALLTQARGLPAQGVLRLLGVPLWKAPRLIAEVRRQMYEHASQIRLFPGIEDTLRQLTARGVRIAVATSNTEDLVRTVLGPASGLVTDFCCGISVFGKTRKLRALIASAGLQPAQSLYVGDEIRDALAAQAAGMPFRGVSWGYTAAAALRLHCDTPLLDRPEDLLAA</sequence>
<dbReference type="SFLD" id="SFLDG01129">
    <property type="entry name" value="C1.5:_HAD__Beta-PGM__Phosphata"/>
    <property type="match status" value="1"/>
</dbReference>
<dbReference type="InterPro" id="IPR050155">
    <property type="entry name" value="HAD-like_hydrolase_sf"/>
</dbReference>
<dbReference type="Gene3D" id="3.40.50.1000">
    <property type="entry name" value="HAD superfamily/HAD-like"/>
    <property type="match status" value="1"/>
</dbReference>
<dbReference type="RefSeq" id="WP_013209496.1">
    <property type="nucleotide sequence ID" value="NZ_CP019911.1"/>
</dbReference>
<dbReference type="SFLD" id="SFLDS00003">
    <property type="entry name" value="Haloacid_Dehalogenase"/>
    <property type="match status" value="1"/>
</dbReference>
<protein>
    <submittedName>
        <fullName evidence="1">Hydrolase</fullName>
    </submittedName>
</protein>
<dbReference type="InterPro" id="IPR036412">
    <property type="entry name" value="HAD-like_sf"/>
</dbReference>
<keyword evidence="1" id="KW-0378">Hydrolase</keyword>
<proteinExistence type="predicted"/>
<dbReference type="SUPFAM" id="SSF56784">
    <property type="entry name" value="HAD-like"/>
    <property type="match status" value="1"/>
</dbReference>
<dbReference type="GO" id="GO:0008967">
    <property type="term" value="F:phosphoglycolate phosphatase activity"/>
    <property type="evidence" value="ECO:0007669"/>
    <property type="project" value="TreeGrafter"/>
</dbReference>
<dbReference type="PANTHER" id="PTHR43434">
    <property type="entry name" value="PHOSPHOGLYCOLATE PHOSPHATASE"/>
    <property type="match status" value="1"/>
</dbReference>
<name>A0A1U9VK22_9RALS</name>
<dbReference type="InterPro" id="IPR023214">
    <property type="entry name" value="HAD_sf"/>
</dbReference>
<dbReference type="Pfam" id="PF13419">
    <property type="entry name" value="HAD_2"/>
    <property type="match status" value="1"/>
</dbReference>
<dbReference type="InterPro" id="IPR023198">
    <property type="entry name" value="PGP-like_dom2"/>
</dbReference>
<accession>A0A1U9VK22</accession>
<evidence type="ECO:0000313" key="1">
    <source>
        <dbReference type="EMBL" id="AQW31044.1"/>
    </source>
</evidence>
<gene>
    <name evidence="1" type="ORF">B0B51_14565</name>
</gene>
<dbReference type="Gene3D" id="1.10.150.240">
    <property type="entry name" value="Putative phosphatase, domain 2"/>
    <property type="match status" value="1"/>
</dbReference>